<feature type="region of interest" description="Disordered" evidence="1">
    <location>
        <begin position="257"/>
        <end position="288"/>
    </location>
</feature>
<accession>A0A098DKX5</accession>
<dbReference type="eggNOG" id="ENOG502TD75">
    <property type="taxonomic scope" value="Eukaryota"/>
</dbReference>
<evidence type="ECO:0000313" key="2">
    <source>
        <dbReference type="EMBL" id="CEF79594.1"/>
    </source>
</evidence>
<reference evidence="3" key="4">
    <citation type="submission" date="2017-01" db="UniProtKB">
        <authorList>
            <consortium name="EnsemblFungi"/>
        </authorList>
    </citation>
    <scope>IDENTIFICATION</scope>
    <source>
        <strain evidence="3">PH-1 / ATCC MYA-4620 / FGSC 9075 / NRRL 31084</strain>
    </source>
</reference>
<dbReference type="HOGENOM" id="CLU_1015813_0_0_1"/>
<dbReference type="KEGG" id="fgr:FGSG_04562"/>
<organism evidence="2 4">
    <name type="scientific">Gibberella zeae (strain ATCC MYA-4620 / CBS 123657 / FGSC 9075 / NRRL 31084 / PH-1)</name>
    <name type="common">Wheat head blight fungus</name>
    <name type="synonym">Fusarium graminearum</name>
    <dbReference type="NCBI Taxonomy" id="229533"/>
    <lineage>
        <taxon>Eukaryota</taxon>
        <taxon>Fungi</taxon>
        <taxon>Dikarya</taxon>
        <taxon>Ascomycota</taxon>
        <taxon>Pezizomycotina</taxon>
        <taxon>Sordariomycetes</taxon>
        <taxon>Hypocreomycetidae</taxon>
        <taxon>Hypocreales</taxon>
        <taxon>Nectriaceae</taxon>
        <taxon>Fusarium</taxon>
    </lineage>
</organism>
<dbReference type="EMBL" id="HG970333">
    <property type="protein sequence ID" value="CEF79594.1"/>
    <property type="molecule type" value="Genomic_DNA"/>
</dbReference>
<dbReference type="RefSeq" id="XP_011321024.1">
    <property type="nucleotide sequence ID" value="XM_011322722.1"/>
</dbReference>
<proteinExistence type="predicted"/>
<evidence type="ECO:0000313" key="4">
    <source>
        <dbReference type="Proteomes" id="UP000070720"/>
    </source>
</evidence>
<evidence type="ECO:0000256" key="1">
    <source>
        <dbReference type="SAM" id="MobiDB-lite"/>
    </source>
</evidence>
<reference evidence="3 4" key="2">
    <citation type="journal article" date="2010" name="Nature">
        <title>Comparative genomics reveals mobile pathogenicity chromosomes in Fusarium.</title>
        <authorList>
            <person name="Ma L.J."/>
            <person name="van der Does H.C."/>
            <person name="Borkovich K.A."/>
            <person name="Coleman J.J."/>
            <person name="Daboussi M.J."/>
            <person name="Di Pietro A."/>
            <person name="Dufresne M."/>
            <person name="Freitag M."/>
            <person name="Grabherr M."/>
            <person name="Henrissat B."/>
            <person name="Houterman P.M."/>
            <person name="Kang S."/>
            <person name="Shim W.B."/>
            <person name="Woloshuk C."/>
            <person name="Xie X."/>
            <person name="Xu J.R."/>
            <person name="Antoniw J."/>
            <person name="Baker S.E."/>
            <person name="Bluhm B.H."/>
            <person name="Breakspear A."/>
            <person name="Brown D.W."/>
            <person name="Butchko R.A."/>
            <person name="Chapman S."/>
            <person name="Coulson R."/>
            <person name="Coutinho P.M."/>
            <person name="Danchin E.G."/>
            <person name="Diener A."/>
            <person name="Gale L.R."/>
            <person name="Gardiner D.M."/>
            <person name="Goff S."/>
            <person name="Hammond-Kosack K.E."/>
            <person name="Hilburn K."/>
            <person name="Hua-Van A."/>
            <person name="Jonkers W."/>
            <person name="Kazan K."/>
            <person name="Kodira C.D."/>
            <person name="Koehrsen M."/>
            <person name="Kumar L."/>
            <person name="Lee Y.H."/>
            <person name="Li L."/>
            <person name="Manners J.M."/>
            <person name="Miranda-Saavedra D."/>
            <person name="Mukherjee M."/>
            <person name="Park G."/>
            <person name="Park J."/>
            <person name="Park S.Y."/>
            <person name="Proctor R.H."/>
            <person name="Regev A."/>
            <person name="Ruiz-Roldan M.C."/>
            <person name="Sain D."/>
            <person name="Sakthikumar S."/>
            <person name="Sykes S."/>
            <person name="Schwartz D.C."/>
            <person name="Turgeon B.G."/>
            <person name="Wapinski I."/>
            <person name="Yoder O."/>
            <person name="Young S."/>
            <person name="Zeng Q."/>
            <person name="Zhou S."/>
            <person name="Galagan J."/>
            <person name="Cuomo C.A."/>
            <person name="Kistler H.C."/>
            <person name="Rep M."/>
        </authorList>
    </citation>
    <scope>GENOME REANNOTATION</scope>
    <source>
        <strain evidence="4">ATCC MYA-4620 / CBS 123657 / FGSC 9075 / NRRL 31084 / PH-1</strain>
        <strain evidence="3">PH-1 / ATCC MYA-4620 / FGSC 9075 / NRRL 31084</strain>
    </source>
</reference>
<gene>
    <name evidence="3" type="primary">FG04562.1</name>
    <name evidence="2" type="ORF">FGRAMPH1_01T15587</name>
</gene>
<dbReference type="Proteomes" id="UP000070720">
    <property type="component" value="Chromosome 2"/>
</dbReference>
<dbReference type="OrthoDB" id="194443at2759"/>
<dbReference type="EnsemblFungi" id="CEF79594">
    <property type="protein sequence ID" value="CEF79594"/>
    <property type="gene ID" value="FGRRES_04562"/>
</dbReference>
<dbReference type="VEuPathDB" id="FungiDB:FGRAMPH1_01G15587"/>
<reference evidence="3 4" key="1">
    <citation type="journal article" date="2007" name="Science">
        <title>The Fusarium graminearum genome reveals a link between localized polymorphism and pathogen specialization.</title>
        <authorList>
            <person name="Cuomo C.A."/>
            <person name="Gueldener U."/>
            <person name="Xu J.-R."/>
            <person name="Trail F."/>
            <person name="Turgeon B.G."/>
            <person name="Di Pietro A."/>
            <person name="Walton J.D."/>
            <person name="Ma L.-J."/>
            <person name="Baker S.E."/>
            <person name="Rep M."/>
            <person name="Adam G."/>
            <person name="Antoniw J."/>
            <person name="Baldwin T."/>
            <person name="Calvo S.E."/>
            <person name="Chang Y.-L."/>
            <person name="DeCaprio D."/>
            <person name="Gale L.R."/>
            <person name="Gnerre S."/>
            <person name="Goswami R.S."/>
            <person name="Hammond-Kosack K."/>
            <person name="Harris L.J."/>
            <person name="Hilburn K."/>
            <person name="Kennell J.C."/>
            <person name="Kroken S."/>
            <person name="Magnuson J.K."/>
            <person name="Mannhaupt G."/>
            <person name="Mauceli E.W."/>
            <person name="Mewes H.-W."/>
            <person name="Mitterbauer R."/>
            <person name="Muehlbauer G."/>
            <person name="Muensterkoetter M."/>
            <person name="Nelson D."/>
            <person name="O'Donnell K."/>
            <person name="Ouellet T."/>
            <person name="Qi W."/>
            <person name="Quesneville H."/>
            <person name="Roncero M.I.G."/>
            <person name="Seong K.-Y."/>
            <person name="Tetko I.V."/>
            <person name="Urban M."/>
            <person name="Waalwijk C."/>
            <person name="Ward T.J."/>
            <person name="Yao J."/>
            <person name="Birren B.W."/>
            <person name="Kistler H.C."/>
        </authorList>
    </citation>
    <scope>NUCLEOTIDE SEQUENCE [LARGE SCALE GENOMIC DNA]</scope>
    <source>
        <strain evidence="4">ATCC MYA-4620 / CBS 123657 / FGSC 9075 / NRRL 31084 / PH-1</strain>
        <strain evidence="3">PH-1 / ATCC MYA-4620 / FGSC 9075 / NRRL 31084</strain>
    </source>
</reference>
<dbReference type="InParanoid" id="I1RKZ0"/>
<evidence type="ECO:0000313" key="3">
    <source>
        <dbReference type="EnsemblFungi" id="CEF79594"/>
    </source>
</evidence>
<protein>
    <submittedName>
        <fullName evidence="2">Chromosome 2, complete genome</fullName>
    </submittedName>
</protein>
<keyword evidence="4" id="KW-1185">Reference proteome</keyword>
<name>I1RKZ0_GIBZE</name>
<sequence length="304" mass="34487">MVGDGDEMRVAGIRHDHLSFLIDACCFKVHTHIKQIRKQSKHIQTTSVASTQTIMENPVTLRCSDSEDRSCQLEQRQACSVSLYLAHVFTIPSTTEAVICDTKYEVLGLFCDWAKSPTTVVNPNNKYLIKEPCLSNTASAWMLGVRLEARDFENFCMSVFIKNCAFSPFGPWKEIETYARDESPLARFSNHWIAWNVSLLEHVPLEYARLKAVELTKSVTQYTGDPRDLDKGHWYSSCGDQIGLLCKHHPIDKQQTLDETQQENQPQSRPALSHRPSHHSTRSTSTDSVYVPSRYYSPLACASI</sequence>
<feature type="compositionally biased region" description="Polar residues" evidence="1">
    <location>
        <begin position="257"/>
        <end position="270"/>
    </location>
</feature>
<reference evidence="2 4" key="3">
    <citation type="journal article" date="2015" name="BMC Genomics">
        <title>The completed genome sequence of the pathogenic ascomycete fungus Fusarium graminearum.</title>
        <authorList>
            <person name="King R."/>
            <person name="Urban M."/>
            <person name="Hammond-Kosack M.C."/>
            <person name="Hassani-Pak K."/>
            <person name="Hammond-Kosack K.E."/>
        </authorList>
    </citation>
    <scope>NUCLEOTIDE SEQUENCE [LARGE SCALE GENOMIC DNA]</scope>
    <source>
        <strain evidence="4">ATCC MYA-4620 / CBS 123657 / FGSC 9075 / NRRL 31084 / PH-1</strain>
        <strain evidence="2">PH-1</strain>
    </source>
</reference>
<accession>I1RKZ0</accession>
<dbReference type="AlphaFoldDB" id="I1RKZ0"/>